<evidence type="ECO:0000256" key="4">
    <source>
        <dbReference type="ARBA" id="ARBA00023163"/>
    </source>
</evidence>
<feature type="domain" description="RNA polymerase sigma-70" evidence="6">
    <location>
        <begin position="53"/>
        <end position="66"/>
    </location>
</feature>
<evidence type="ECO:0000256" key="5">
    <source>
        <dbReference type="SAM" id="MobiDB-lite"/>
    </source>
</evidence>
<evidence type="ECO:0000256" key="1">
    <source>
        <dbReference type="ARBA" id="ARBA00023015"/>
    </source>
</evidence>
<dbReference type="Pfam" id="PF04545">
    <property type="entry name" value="Sigma70_r4"/>
    <property type="match status" value="1"/>
</dbReference>
<dbReference type="EMBL" id="JAXAVX010000001">
    <property type="protein sequence ID" value="MDX8150706.1"/>
    <property type="molecule type" value="Genomic_DNA"/>
</dbReference>
<dbReference type="Proteomes" id="UP001277761">
    <property type="component" value="Unassembled WGS sequence"/>
</dbReference>
<dbReference type="Pfam" id="PF04539">
    <property type="entry name" value="Sigma70_r3"/>
    <property type="match status" value="1"/>
</dbReference>
<reference evidence="7 8" key="1">
    <citation type="submission" date="2023-11" db="EMBL/GenBank/DDBJ databases">
        <authorList>
            <person name="Xu M."/>
            <person name="Jiang T."/>
        </authorList>
    </citation>
    <scope>NUCLEOTIDE SEQUENCE [LARGE SCALE GENOMIC DNA]</scope>
    <source>
        <strain evidence="7 8">SD</strain>
    </source>
</reference>
<evidence type="ECO:0000259" key="6">
    <source>
        <dbReference type="PROSITE" id="PS00715"/>
    </source>
</evidence>
<dbReference type="RefSeq" id="WP_319952850.1">
    <property type="nucleotide sequence ID" value="NZ_JAXAVX010000001.1"/>
</dbReference>
<evidence type="ECO:0000313" key="8">
    <source>
        <dbReference type="Proteomes" id="UP001277761"/>
    </source>
</evidence>
<organism evidence="7 8">
    <name type="scientific">Patulibacter brassicae</name>
    <dbReference type="NCBI Taxonomy" id="1705717"/>
    <lineage>
        <taxon>Bacteria</taxon>
        <taxon>Bacillati</taxon>
        <taxon>Actinomycetota</taxon>
        <taxon>Thermoleophilia</taxon>
        <taxon>Solirubrobacterales</taxon>
        <taxon>Patulibacteraceae</taxon>
        <taxon>Patulibacter</taxon>
    </lineage>
</organism>
<feature type="region of interest" description="Disordered" evidence="5">
    <location>
        <begin position="381"/>
        <end position="402"/>
    </location>
</feature>
<dbReference type="InterPro" id="IPR013656">
    <property type="entry name" value="PAS_4"/>
</dbReference>
<dbReference type="Gene3D" id="3.30.450.20">
    <property type="entry name" value="PAS domain"/>
    <property type="match status" value="1"/>
</dbReference>
<sequence length="544" mass="59803">MPSSRSRRDRVLLERYRVHGDAVARDALIADSMPLVRTIAREYVSADGEPLEDLVQVGSIGLLNAIEHFDLESDFRFVAFASVHVRGEIRKHFRDKTWSIHVPRGLQELEAKVRRGRGQLESQLGRRPSLGELADHVGLSGDEVREADQVGAAYRSLSLDAPSGGGDEPQPLMDAVPQADDAFGRADDRLLLGELLRGLSERDRNIVWWRYVDGDIQSDIAARLGVSQMQVSRLLRRIGRRLEAIRRLHPEPGESAIGFDEFREAMDALEDHVTVVDGEGRLVHVNAAWRAFAKRNRWKGLQWEGMDYLSVCDAGDDDAQAVADGLRAVLRGDERTFSIEYPCHAPDELRWFSLRVTSLPVEGERGAVLNHRDITAQRLARDAQGAPRRHLPAGGQASGALDRDGLSARAEQLVALDREVGVLVLLLPRQRSAADRALCRRETLAVLEQLFLPPSVTGGLRGDELLVLLPGVLDDELQRAAGRAAAALRTRLDTRLVDRIVFGTSVLRTDLEAVEALGQAVVDMRPCAAAGADATLDGPDAVVA</sequence>
<dbReference type="InterPro" id="IPR013325">
    <property type="entry name" value="RNA_pol_sigma_r2"/>
</dbReference>
<dbReference type="InterPro" id="IPR007627">
    <property type="entry name" value="RNA_pol_sigma70_r2"/>
</dbReference>
<dbReference type="InterPro" id="IPR000943">
    <property type="entry name" value="RNA_pol_sigma70"/>
</dbReference>
<dbReference type="InterPro" id="IPR035965">
    <property type="entry name" value="PAS-like_dom_sf"/>
</dbReference>
<dbReference type="InterPro" id="IPR014284">
    <property type="entry name" value="RNA_pol_sigma-70_dom"/>
</dbReference>
<accession>A0ABU4VIF0</accession>
<dbReference type="Pfam" id="PF08448">
    <property type="entry name" value="PAS_4"/>
    <property type="match status" value="1"/>
</dbReference>
<protein>
    <submittedName>
        <fullName evidence="7">Sigma-70 family RNA polymerase sigma factor</fullName>
    </submittedName>
</protein>
<evidence type="ECO:0000313" key="7">
    <source>
        <dbReference type="EMBL" id="MDX8150706.1"/>
    </source>
</evidence>
<dbReference type="InterPro" id="IPR007630">
    <property type="entry name" value="RNA_pol_sigma70_r4"/>
</dbReference>
<dbReference type="PROSITE" id="PS00715">
    <property type="entry name" value="SIGMA70_1"/>
    <property type="match status" value="1"/>
</dbReference>
<name>A0ABU4VIF0_9ACTN</name>
<comment type="caution">
    <text evidence="7">The sequence shown here is derived from an EMBL/GenBank/DDBJ whole genome shotgun (WGS) entry which is preliminary data.</text>
</comment>
<dbReference type="SUPFAM" id="SSF88659">
    <property type="entry name" value="Sigma3 and sigma4 domains of RNA polymerase sigma factors"/>
    <property type="match status" value="2"/>
</dbReference>
<dbReference type="InterPro" id="IPR013324">
    <property type="entry name" value="RNA_pol_sigma_r3/r4-like"/>
</dbReference>
<keyword evidence="8" id="KW-1185">Reference proteome</keyword>
<keyword evidence="2" id="KW-0731">Sigma factor</keyword>
<proteinExistence type="predicted"/>
<dbReference type="InterPro" id="IPR007624">
    <property type="entry name" value="RNA_pol_sigma70_r3"/>
</dbReference>
<dbReference type="PANTHER" id="PTHR30385">
    <property type="entry name" value="SIGMA FACTOR F FLAGELLAR"/>
    <property type="match status" value="1"/>
</dbReference>
<dbReference type="NCBIfam" id="TIGR02937">
    <property type="entry name" value="sigma70-ECF"/>
    <property type="match status" value="1"/>
</dbReference>
<dbReference type="Gene3D" id="1.10.10.10">
    <property type="entry name" value="Winged helix-like DNA-binding domain superfamily/Winged helix DNA-binding domain"/>
    <property type="match status" value="2"/>
</dbReference>
<keyword evidence="3" id="KW-0238">DNA-binding</keyword>
<dbReference type="InterPro" id="IPR036388">
    <property type="entry name" value="WH-like_DNA-bd_sf"/>
</dbReference>
<evidence type="ECO:0000256" key="3">
    <source>
        <dbReference type="ARBA" id="ARBA00023125"/>
    </source>
</evidence>
<dbReference type="SUPFAM" id="SSF88946">
    <property type="entry name" value="Sigma2 domain of RNA polymerase sigma factors"/>
    <property type="match status" value="1"/>
</dbReference>
<keyword evidence="1" id="KW-0805">Transcription regulation</keyword>
<keyword evidence="4" id="KW-0804">Transcription</keyword>
<dbReference type="SUPFAM" id="SSF55785">
    <property type="entry name" value="PYP-like sensor domain (PAS domain)"/>
    <property type="match status" value="1"/>
</dbReference>
<dbReference type="Gene3D" id="1.20.120.1810">
    <property type="match status" value="1"/>
</dbReference>
<dbReference type="PANTHER" id="PTHR30385:SF4">
    <property type="entry name" value="RNA POLYMERASE SIGMA-E FACTOR"/>
    <property type="match status" value="1"/>
</dbReference>
<evidence type="ECO:0000256" key="2">
    <source>
        <dbReference type="ARBA" id="ARBA00023082"/>
    </source>
</evidence>
<dbReference type="Pfam" id="PF04542">
    <property type="entry name" value="Sigma70_r2"/>
    <property type="match status" value="1"/>
</dbReference>
<gene>
    <name evidence="7" type="ORF">SK069_03795</name>
</gene>